<dbReference type="PANTHER" id="PTHR12166:SF8">
    <property type="entry name" value="CALCIUM-DEPENDENT SECRETION ACTIVATOR"/>
    <property type="match status" value="1"/>
</dbReference>
<keyword evidence="3" id="KW-1185">Reference proteome</keyword>
<dbReference type="Pfam" id="PF06292">
    <property type="entry name" value="MUN"/>
    <property type="match status" value="1"/>
</dbReference>
<dbReference type="GO" id="GO:0098793">
    <property type="term" value="C:presynapse"/>
    <property type="evidence" value="ECO:0007669"/>
    <property type="project" value="GOC"/>
</dbReference>
<sequence>MEKQVVRPVVTLRAYAKKCMGNGVGTAVHQYHNQIEANLERIQRKMAILLNEKMGSILEGNLVKLARYDVNSLLSSVLSLTKPSDEGGKAYVEFLRANLEQMRQKVSDELYILSFMEEF</sequence>
<reference evidence="2 3" key="1">
    <citation type="submission" date="2015-03" db="EMBL/GenBank/DDBJ databases">
        <title>Draft genome of the nematode, Opisthorchis viverrini.</title>
        <authorList>
            <person name="Mitreva M."/>
        </authorList>
    </citation>
    <scope>NUCLEOTIDE SEQUENCE [LARGE SCALE GENOMIC DNA]</scope>
    <source>
        <strain evidence="2">Khon Kaen</strain>
    </source>
</reference>
<dbReference type="GO" id="GO:0016079">
    <property type="term" value="P:synaptic vesicle exocytosis"/>
    <property type="evidence" value="ECO:0007669"/>
    <property type="project" value="InterPro"/>
</dbReference>
<proteinExistence type="predicted"/>
<protein>
    <recommendedName>
        <fullName evidence="1">MUN domain-containing protein</fullName>
    </recommendedName>
</protein>
<dbReference type="EMBL" id="KV906192">
    <property type="protein sequence ID" value="OON15195.1"/>
    <property type="molecule type" value="Genomic_DNA"/>
</dbReference>
<feature type="domain" description="MUN" evidence="1">
    <location>
        <begin position="17"/>
        <end position="117"/>
    </location>
</feature>
<dbReference type="Proteomes" id="UP000243686">
    <property type="component" value="Unassembled WGS sequence"/>
</dbReference>
<evidence type="ECO:0000259" key="1">
    <source>
        <dbReference type="Pfam" id="PF06292"/>
    </source>
</evidence>
<organism evidence="2 3">
    <name type="scientific">Opisthorchis viverrini</name>
    <name type="common">Southeast Asian liver fluke</name>
    <dbReference type="NCBI Taxonomy" id="6198"/>
    <lineage>
        <taxon>Eukaryota</taxon>
        <taxon>Metazoa</taxon>
        <taxon>Spiralia</taxon>
        <taxon>Lophotrochozoa</taxon>
        <taxon>Platyhelminthes</taxon>
        <taxon>Trematoda</taxon>
        <taxon>Digenea</taxon>
        <taxon>Opisthorchiida</taxon>
        <taxon>Opisthorchiata</taxon>
        <taxon>Opisthorchiidae</taxon>
        <taxon>Opisthorchis</taxon>
    </lineage>
</organism>
<dbReference type="InterPro" id="IPR033227">
    <property type="entry name" value="CAPS"/>
</dbReference>
<evidence type="ECO:0000313" key="2">
    <source>
        <dbReference type="EMBL" id="OON15195.1"/>
    </source>
</evidence>
<dbReference type="PANTHER" id="PTHR12166">
    <property type="entry name" value="CALCIUM-DEPENDENT SECRETION ACTIVATOR"/>
    <property type="match status" value="1"/>
</dbReference>
<dbReference type="InterPro" id="IPR010439">
    <property type="entry name" value="MUN_dom"/>
</dbReference>
<name>A0A1S8WL86_OPIVI</name>
<evidence type="ECO:0000313" key="3">
    <source>
        <dbReference type="Proteomes" id="UP000243686"/>
    </source>
</evidence>
<dbReference type="AlphaFoldDB" id="A0A1S8WL86"/>
<gene>
    <name evidence="2" type="ORF">X801_09007</name>
</gene>
<accession>A0A1S8WL86</accession>
<dbReference type="GO" id="GO:1990504">
    <property type="term" value="P:dense core granule exocytosis"/>
    <property type="evidence" value="ECO:0007669"/>
    <property type="project" value="InterPro"/>
</dbReference>